<dbReference type="GO" id="GO:0030170">
    <property type="term" value="F:pyridoxal phosphate binding"/>
    <property type="evidence" value="ECO:0007669"/>
    <property type="project" value="TreeGrafter"/>
</dbReference>
<feature type="modified residue" description="N6-(pyridoxal phosphate)lysine" evidence="2">
    <location>
        <position position="182"/>
    </location>
</feature>
<protein>
    <submittedName>
        <fullName evidence="4">UDP-4-amino-4, 6-dideoxy-N-acetyl-beta-L-altrosamine transaminase</fullName>
    </submittedName>
</protein>
<dbReference type="InterPro" id="IPR000653">
    <property type="entry name" value="DegT/StrS_aminotransferase"/>
</dbReference>
<feature type="active site" description="Proton acceptor" evidence="1">
    <location>
        <position position="182"/>
    </location>
</feature>
<dbReference type="PANTHER" id="PTHR30244:SF34">
    <property type="entry name" value="DTDP-4-AMINO-4,6-DIDEOXYGALACTOSE TRANSAMINASE"/>
    <property type="match status" value="1"/>
</dbReference>
<keyword evidence="2 3" id="KW-0663">Pyridoxal phosphate</keyword>
<dbReference type="Proteomes" id="UP000183922">
    <property type="component" value="Unassembled WGS sequence"/>
</dbReference>
<evidence type="ECO:0000313" key="5">
    <source>
        <dbReference type="Proteomes" id="UP000183922"/>
    </source>
</evidence>
<evidence type="ECO:0000256" key="1">
    <source>
        <dbReference type="PIRSR" id="PIRSR000390-1"/>
    </source>
</evidence>
<dbReference type="GO" id="GO:0008483">
    <property type="term" value="F:transaminase activity"/>
    <property type="evidence" value="ECO:0007669"/>
    <property type="project" value="TreeGrafter"/>
</dbReference>
<dbReference type="PANTHER" id="PTHR30244">
    <property type="entry name" value="TRANSAMINASE"/>
    <property type="match status" value="1"/>
</dbReference>
<reference evidence="4 5" key="1">
    <citation type="journal article" date="2016" name="Environ. Microbiol.">
        <title>Genomic resolution of a cold subsurface aquifer community provides metabolic insights for novel microbes adapted to high CO concentrations.</title>
        <authorList>
            <person name="Probst A.J."/>
            <person name="Castelle C.J."/>
            <person name="Singh A."/>
            <person name="Brown C.T."/>
            <person name="Anantharaman K."/>
            <person name="Sharon I."/>
            <person name="Hug L.A."/>
            <person name="Burstein D."/>
            <person name="Emerson J.B."/>
            <person name="Thomas B.C."/>
            <person name="Banfield J.F."/>
        </authorList>
    </citation>
    <scope>NUCLEOTIDE SEQUENCE [LARGE SCALE GENOMIC DNA]</scope>
    <source>
        <strain evidence="4">CG2_30_39_24</strain>
    </source>
</reference>
<dbReference type="NCBIfam" id="TIGR03588">
    <property type="entry name" value="PseC"/>
    <property type="match status" value="1"/>
</dbReference>
<dbReference type="InterPro" id="IPR020026">
    <property type="entry name" value="PseC"/>
</dbReference>
<evidence type="ECO:0000256" key="2">
    <source>
        <dbReference type="PIRSR" id="PIRSR000390-2"/>
    </source>
</evidence>
<dbReference type="InterPro" id="IPR015424">
    <property type="entry name" value="PyrdxlP-dep_Trfase"/>
</dbReference>
<name>A0A1J5FFP0_9BACT</name>
<evidence type="ECO:0000256" key="3">
    <source>
        <dbReference type="RuleBase" id="RU004508"/>
    </source>
</evidence>
<comment type="similarity">
    <text evidence="3">Belongs to the DegT/DnrJ/EryC1 family.</text>
</comment>
<dbReference type="AlphaFoldDB" id="A0A1J5FFP0"/>
<dbReference type="SUPFAM" id="SSF53383">
    <property type="entry name" value="PLP-dependent transferases"/>
    <property type="match status" value="1"/>
</dbReference>
<proteinExistence type="inferred from homology"/>
<organism evidence="4 5">
    <name type="scientific">Candidatus Kuenenbacteria bacterium CG2_30_39_24</name>
    <dbReference type="NCBI Taxonomy" id="1805236"/>
    <lineage>
        <taxon>Bacteria</taxon>
        <taxon>Candidatus Kueneniibacteriota</taxon>
    </lineage>
</organism>
<dbReference type="Gene3D" id="3.40.640.10">
    <property type="entry name" value="Type I PLP-dependent aspartate aminotransferase-like (Major domain)"/>
    <property type="match status" value="1"/>
</dbReference>
<dbReference type="InterPro" id="IPR015422">
    <property type="entry name" value="PyrdxlP-dep_Trfase_small"/>
</dbReference>
<comment type="caution">
    <text evidence="4">The sequence shown here is derived from an EMBL/GenBank/DDBJ whole genome shotgun (WGS) entry which is preliminary data.</text>
</comment>
<dbReference type="EMBL" id="MNYR01000019">
    <property type="protein sequence ID" value="OIP56306.1"/>
    <property type="molecule type" value="Genomic_DNA"/>
</dbReference>
<dbReference type="GO" id="GO:0000271">
    <property type="term" value="P:polysaccharide biosynthetic process"/>
    <property type="evidence" value="ECO:0007669"/>
    <property type="project" value="TreeGrafter"/>
</dbReference>
<dbReference type="Pfam" id="PF01041">
    <property type="entry name" value="DegT_DnrJ_EryC1"/>
    <property type="match status" value="1"/>
</dbReference>
<dbReference type="CDD" id="cd00616">
    <property type="entry name" value="AHBA_syn"/>
    <property type="match status" value="1"/>
</dbReference>
<sequence length="368" mass="41661">MIPYGQQTLNAPDIKAVLAVLRSDFITQGPKIAAFEQALAKYCAAKYAVVCSNGTAALHLAYLAAGLKAADQVITAPNTFVATSNMLLALGAKPIFCDIRLDTYNIDENKIEKLINQNTKAIVPVHFAGQPAVMDKIHTIARRHQLIIIEDASHALGAKFKNSKIGDCRYSDMAILSFHPVKPITTAEGGAILTNSKKYYQKLILFRNHGIHKNKQGKNVMTELGYNYRLTDIAAALGISQLKKLDKFIKARRQVVNWYGQELKNVKEIILPQELKDNYSGWHIYVIRTQNAKLRDKLMVYLKCNGVGVNFHYPAVYSHPYYRRHGFKNISLRNEEIYQQTCLTLPCYPKLTHQQVKFISRQIKKFYD</sequence>
<evidence type="ECO:0000313" key="4">
    <source>
        <dbReference type="EMBL" id="OIP56306.1"/>
    </source>
</evidence>
<accession>A0A1J5FFP0</accession>
<dbReference type="Gene3D" id="3.90.1150.10">
    <property type="entry name" value="Aspartate Aminotransferase, domain 1"/>
    <property type="match status" value="1"/>
</dbReference>
<dbReference type="STRING" id="1805236.AUK13_01355"/>
<dbReference type="PIRSF" id="PIRSF000390">
    <property type="entry name" value="PLP_StrS"/>
    <property type="match status" value="1"/>
</dbReference>
<gene>
    <name evidence="4" type="ORF">AUK13_01355</name>
</gene>
<dbReference type="InterPro" id="IPR015421">
    <property type="entry name" value="PyrdxlP-dep_Trfase_major"/>
</dbReference>